<gene>
    <name evidence="2" type="ORF">JJB74_15005</name>
</gene>
<dbReference type="RefSeq" id="WP_200592839.1">
    <property type="nucleotide sequence ID" value="NZ_JAEPBG010000006.1"/>
</dbReference>
<dbReference type="EMBL" id="JAEPBG010000006">
    <property type="protein sequence ID" value="MBK4735927.1"/>
    <property type="molecule type" value="Genomic_DNA"/>
</dbReference>
<accession>A0A934W692</accession>
<protein>
    <recommendedName>
        <fullName evidence="1">HTH cro/C1-type domain-containing protein</fullName>
    </recommendedName>
</protein>
<organism evidence="2 3">
    <name type="scientific">Noviherbaspirillum pedocola</name>
    <dbReference type="NCBI Taxonomy" id="2801341"/>
    <lineage>
        <taxon>Bacteria</taxon>
        <taxon>Pseudomonadati</taxon>
        <taxon>Pseudomonadota</taxon>
        <taxon>Betaproteobacteria</taxon>
        <taxon>Burkholderiales</taxon>
        <taxon>Oxalobacteraceae</taxon>
        <taxon>Noviherbaspirillum</taxon>
    </lineage>
</organism>
<dbReference type="Gene3D" id="1.10.260.40">
    <property type="entry name" value="lambda repressor-like DNA-binding domains"/>
    <property type="match status" value="1"/>
</dbReference>
<evidence type="ECO:0000313" key="2">
    <source>
        <dbReference type="EMBL" id="MBK4735927.1"/>
    </source>
</evidence>
<evidence type="ECO:0000259" key="1">
    <source>
        <dbReference type="PROSITE" id="PS50943"/>
    </source>
</evidence>
<dbReference type="PROSITE" id="PS50943">
    <property type="entry name" value="HTH_CROC1"/>
    <property type="match status" value="1"/>
</dbReference>
<dbReference type="InterPro" id="IPR010982">
    <property type="entry name" value="Lambda_DNA-bd_dom_sf"/>
</dbReference>
<dbReference type="Proteomes" id="UP000622890">
    <property type="component" value="Unassembled WGS sequence"/>
</dbReference>
<dbReference type="InterPro" id="IPR001387">
    <property type="entry name" value="Cro/C1-type_HTH"/>
</dbReference>
<name>A0A934W692_9BURK</name>
<comment type="caution">
    <text evidence="2">The sequence shown here is derived from an EMBL/GenBank/DDBJ whole genome shotgun (WGS) entry which is preliminary data.</text>
</comment>
<feature type="domain" description="HTH cro/C1-type" evidence="1">
    <location>
        <begin position="32"/>
        <end position="74"/>
    </location>
</feature>
<dbReference type="Pfam" id="PF01381">
    <property type="entry name" value="HTH_3"/>
    <property type="match status" value="1"/>
</dbReference>
<dbReference type="SMART" id="SM00530">
    <property type="entry name" value="HTH_XRE"/>
    <property type="match status" value="1"/>
</dbReference>
<dbReference type="AlphaFoldDB" id="A0A934W692"/>
<sequence length="93" mass="10323">MATKSPLLAMPSYDPDALLNHVMVLLKLRTDAELAKALGVSPPALSKVRHRRMEVGASMLIRLHEATDLSIRELRNRMGDTAKRYRMPAGGQD</sequence>
<dbReference type="CDD" id="cd00093">
    <property type="entry name" value="HTH_XRE"/>
    <property type="match status" value="1"/>
</dbReference>
<dbReference type="SUPFAM" id="SSF47413">
    <property type="entry name" value="lambda repressor-like DNA-binding domains"/>
    <property type="match status" value="1"/>
</dbReference>
<dbReference type="GO" id="GO:0003677">
    <property type="term" value="F:DNA binding"/>
    <property type="evidence" value="ECO:0007669"/>
    <property type="project" value="InterPro"/>
</dbReference>
<proteinExistence type="predicted"/>
<evidence type="ECO:0000313" key="3">
    <source>
        <dbReference type="Proteomes" id="UP000622890"/>
    </source>
</evidence>
<reference evidence="2" key="1">
    <citation type="submission" date="2021-01" db="EMBL/GenBank/DDBJ databases">
        <title>Genome sequence of strain Noviherbaspirillum sp. DKR-6.</title>
        <authorList>
            <person name="Chaudhary D.K."/>
        </authorList>
    </citation>
    <scope>NUCLEOTIDE SEQUENCE</scope>
    <source>
        <strain evidence="2">DKR-6</strain>
    </source>
</reference>
<keyword evidence="3" id="KW-1185">Reference proteome</keyword>